<accession>A0ABP0CXU5</accession>
<dbReference type="EMBL" id="CAWUHB010000114">
    <property type="protein sequence ID" value="CAK7236370.1"/>
    <property type="molecule type" value="Genomic_DNA"/>
</dbReference>
<evidence type="ECO:0000313" key="2">
    <source>
        <dbReference type="EMBL" id="CAK7236370.1"/>
    </source>
</evidence>
<name>A0ABP0CXU5_9PEZI</name>
<organism evidence="2 3">
    <name type="scientific">Sporothrix curviconia</name>
    <dbReference type="NCBI Taxonomy" id="1260050"/>
    <lineage>
        <taxon>Eukaryota</taxon>
        <taxon>Fungi</taxon>
        <taxon>Dikarya</taxon>
        <taxon>Ascomycota</taxon>
        <taxon>Pezizomycotina</taxon>
        <taxon>Sordariomycetes</taxon>
        <taxon>Sordariomycetidae</taxon>
        <taxon>Ophiostomatales</taxon>
        <taxon>Ophiostomataceae</taxon>
        <taxon>Sporothrix</taxon>
    </lineage>
</organism>
<feature type="compositionally biased region" description="Polar residues" evidence="1">
    <location>
        <begin position="94"/>
        <end position="104"/>
    </location>
</feature>
<reference evidence="2 3" key="1">
    <citation type="submission" date="2024-01" db="EMBL/GenBank/DDBJ databases">
        <authorList>
            <person name="Allen C."/>
            <person name="Tagirdzhanova G."/>
        </authorList>
    </citation>
    <scope>NUCLEOTIDE SEQUENCE [LARGE SCALE GENOMIC DNA]</scope>
</reference>
<feature type="compositionally biased region" description="Acidic residues" evidence="1">
    <location>
        <begin position="114"/>
        <end position="126"/>
    </location>
</feature>
<feature type="region of interest" description="Disordered" evidence="1">
    <location>
        <begin position="80"/>
        <end position="180"/>
    </location>
</feature>
<dbReference type="Proteomes" id="UP001642405">
    <property type="component" value="Unassembled WGS sequence"/>
</dbReference>
<sequence length="303" mass="31885">MQSDQGFGPQHQAHPDFLNTPQQQQQMATFMTSPGDLFGYPMSAPATATAFADARSFWAGGDPNMAAMDFTIDANGRARVETSVGEDDGPTPPSTLRRNQSARSLHSKSKWDSSSDDDSSSTDDEPIIIPSRTTSFALPDPVKPTIGRLPLHSSQRSVSDRSTTSSSATIPGDGLYNDPESEAETVMNDLPKGAGDAASELEKLRQIRQKRASFAGQGSGSAAANNLFGSVQRGLNFGAPLGGNVGYSGGNLSHHSMQAVSPTTLTEASLPTPSSATSQSHGIRCICGRPDAPPNSDGFIVQW</sequence>
<evidence type="ECO:0000256" key="1">
    <source>
        <dbReference type="SAM" id="MobiDB-lite"/>
    </source>
</evidence>
<comment type="caution">
    <text evidence="2">The sequence shown here is derived from an EMBL/GenBank/DDBJ whole genome shotgun (WGS) entry which is preliminary data.</text>
</comment>
<feature type="region of interest" description="Disordered" evidence="1">
    <location>
        <begin position="1"/>
        <end position="26"/>
    </location>
</feature>
<protein>
    <submittedName>
        <fullName evidence="2">Uncharacterized protein</fullName>
    </submittedName>
</protein>
<gene>
    <name evidence="2" type="ORF">SCUCBS95973_009584</name>
</gene>
<feature type="compositionally biased region" description="Low complexity" evidence="1">
    <location>
        <begin position="153"/>
        <end position="167"/>
    </location>
</feature>
<keyword evidence="3" id="KW-1185">Reference proteome</keyword>
<proteinExistence type="predicted"/>
<evidence type="ECO:0000313" key="3">
    <source>
        <dbReference type="Proteomes" id="UP001642405"/>
    </source>
</evidence>